<evidence type="ECO:0000256" key="3">
    <source>
        <dbReference type="ARBA" id="ARBA00023274"/>
    </source>
</evidence>
<evidence type="ECO:0000256" key="1">
    <source>
        <dbReference type="ARBA" id="ARBA00005781"/>
    </source>
</evidence>
<comment type="similarity">
    <text evidence="1 5 6">Belongs to the bacterial ribosomal protein bL19 family.</text>
</comment>
<sequence length="122" mass="14470">MDFIKLVNDEFKTGKQHPLFTVGDTITVEYRIKEGNKERIQKYRGVVLAINGHQEKRRFTVRKISDGIAVERIFPYDSPFIENITVERHGKVRRAKLYYLRERTGKSARIKERRFISKSVKQ</sequence>
<dbReference type="SUPFAM" id="SSF50104">
    <property type="entry name" value="Translation proteins SH3-like domain"/>
    <property type="match status" value="1"/>
</dbReference>
<dbReference type="NCBIfam" id="TIGR01024">
    <property type="entry name" value="rplS_bact"/>
    <property type="match status" value="1"/>
</dbReference>
<dbReference type="InterPro" id="IPR018257">
    <property type="entry name" value="Ribosomal_bL19_CS"/>
</dbReference>
<reference evidence="7 8" key="1">
    <citation type="journal article" date="2025" name="Int. J. Syst. Evol. Microbiol.">
        <title>Desulfovibrio falkowii sp. nov., Porphyromonas miyakawae sp. nov., Mediterraneibacter flintii sp. nov. and Owariibacterium komagatae gen. nov., sp. nov., isolated from human faeces.</title>
        <authorList>
            <person name="Hamaguchi T."/>
            <person name="Ohara M."/>
            <person name="Hisatomi A."/>
            <person name="Sekiguchi K."/>
            <person name="Takeda J.I."/>
            <person name="Ueyama J."/>
            <person name="Ito M."/>
            <person name="Nishiwaki H."/>
            <person name="Ogi T."/>
            <person name="Hirayama M."/>
            <person name="Ohkuma M."/>
            <person name="Sakamoto M."/>
            <person name="Ohno K."/>
        </authorList>
    </citation>
    <scope>NUCLEOTIDE SEQUENCE [LARGE SCALE GENOMIC DNA]</scope>
    <source>
        <strain evidence="7 8">13CB11C</strain>
    </source>
</reference>
<dbReference type="PANTHER" id="PTHR15680:SF9">
    <property type="entry name" value="LARGE RIBOSOMAL SUBUNIT PROTEIN BL19M"/>
    <property type="match status" value="1"/>
</dbReference>
<dbReference type="Gene3D" id="2.30.30.790">
    <property type="match status" value="1"/>
</dbReference>
<evidence type="ECO:0000256" key="6">
    <source>
        <dbReference type="RuleBase" id="RU000559"/>
    </source>
</evidence>
<dbReference type="InterPro" id="IPR008991">
    <property type="entry name" value="Translation_prot_SH3-like_sf"/>
</dbReference>
<dbReference type="RefSeq" id="WP_411916046.1">
    <property type="nucleotide sequence ID" value="NZ_BAAFSF010000004.1"/>
</dbReference>
<comment type="caution">
    <text evidence="7">The sequence shown here is derived from an EMBL/GenBank/DDBJ whole genome shotgun (WGS) entry which is preliminary data.</text>
</comment>
<dbReference type="PANTHER" id="PTHR15680">
    <property type="entry name" value="RIBOSOMAL PROTEIN L19"/>
    <property type="match status" value="1"/>
</dbReference>
<evidence type="ECO:0000313" key="8">
    <source>
        <dbReference type="Proteomes" id="UP001628220"/>
    </source>
</evidence>
<dbReference type="PRINTS" id="PR00061">
    <property type="entry name" value="RIBOSOMALL19"/>
</dbReference>
<dbReference type="HAMAP" id="MF_00402">
    <property type="entry name" value="Ribosomal_bL19"/>
    <property type="match status" value="1"/>
</dbReference>
<gene>
    <name evidence="5 7" type="primary">rplS</name>
    <name evidence="7" type="ORF">Tsumi_13940</name>
</gene>
<dbReference type="PROSITE" id="PS01015">
    <property type="entry name" value="RIBOSOMAL_L19"/>
    <property type="match status" value="1"/>
</dbReference>
<accession>A0ABQ0E3M9</accession>
<proteinExistence type="inferred from homology"/>
<evidence type="ECO:0000313" key="7">
    <source>
        <dbReference type="EMBL" id="GAB1252288.1"/>
    </source>
</evidence>
<name>A0ABQ0E3M9_9PORP</name>
<evidence type="ECO:0000256" key="5">
    <source>
        <dbReference type="HAMAP-Rule" id="MF_00402"/>
    </source>
</evidence>
<evidence type="ECO:0000256" key="2">
    <source>
        <dbReference type="ARBA" id="ARBA00022980"/>
    </source>
</evidence>
<protein>
    <recommendedName>
        <fullName evidence="4 5">Large ribosomal subunit protein bL19</fullName>
    </recommendedName>
</protein>
<organism evidence="7 8">
    <name type="scientific">Porphyromonas miyakawae</name>
    <dbReference type="NCBI Taxonomy" id="3137470"/>
    <lineage>
        <taxon>Bacteria</taxon>
        <taxon>Pseudomonadati</taxon>
        <taxon>Bacteroidota</taxon>
        <taxon>Bacteroidia</taxon>
        <taxon>Bacteroidales</taxon>
        <taxon>Porphyromonadaceae</taxon>
        <taxon>Porphyromonas</taxon>
    </lineage>
</organism>
<dbReference type="Pfam" id="PF01245">
    <property type="entry name" value="Ribosomal_L19"/>
    <property type="match status" value="1"/>
</dbReference>
<keyword evidence="2 5" id="KW-0689">Ribosomal protein</keyword>
<dbReference type="InterPro" id="IPR038657">
    <property type="entry name" value="Ribosomal_bL19_sf"/>
</dbReference>
<dbReference type="PIRSF" id="PIRSF002191">
    <property type="entry name" value="Ribosomal_L19"/>
    <property type="match status" value="1"/>
</dbReference>
<evidence type="ECO:0000256" key="4">
    <source>
        <dbReference type="ARBA" id="ARBA00035171"/>
    </source>
</evidence>
<dbReference type="EMBL" id="BAAFSF010000004">
    <property type="protein sequence ID" value="GAB1252288.1"/>
    <property type="molecule type" value="Genomic_DNA"/>
</dbReference>
<dbReference type="InterPro" id="IPR001857">
    <property type="entry name" value="Ribosomal_bL19"/>
</dbReference>
<dbReference type="GO" id="GO:0005840">
    <property type="term" value="C:ribosome"/>
    <property type="evidence" value="ECO:0007669"/>
    <property type="project" value="UniProtKB-KW"/>
</dbReference>
<keyword evidence="3 5" id="KW-0687">Ribonucleoprotein</keyword>
<comment type="function">
    <text evidence="5 6">This protein is located at the 30S-50S ribosomal subunit interface and may play a role in the structure and function of the aminoacyl-tRNA binding site.</text>
</comment>
<keyword evidence="8" id="KW-1185">Reference proteome</keyword>
<dbReference type="Proteomes" id="UP001628220">
    <property type="component" value="Unassembled WGS sequence"/>
</dbReference>